<dbReference type="Proteomes" id="UP000054549">
    <property type="component" value="Unassembled WGS sequence"/>
</dbReference>
<evidence type="ECO:0000313" key="1">
    <source>
        <dbReference type="EMBL" id="KIL64217.1"/>
    </source>
</evidence>
<proteinExistence type="predicted"/>
<dbReference type="InParanoid" id="A0A0C2WRB8"/>
<reference evidence="1 2" key="1">
    <citation type="submission" date="2014-04" db="EMBL/GenBank/DDBJ databases">
        <title>Evolutionary Origins and Diversification of the Mycorrhizal Mutualists.</title>
        <authorList>
            <consortium name="DOE Joint Genome Institute"/>
            <consortium name="Mycorrhizal Genomics Consortium"/>
            <person name="Kohler A."/>
            <person name="Kuo A."/>
            <person name="Nagy L.G."/>
            <person name="Floudas D."/>
            <person name="Copeland A."/>
            <person name="Barry K.W."/>
            <person name="Cichocki N."/>
            <person name="Veneault-Fourrey C."/>
            <person name="LaButti K."/>
            <person name="Lindquist E.A."/>
            <person name="Lipzen A."/>
            <person name="Lundell T."/>
            <person name="Morin E."/>
            <person name="Murat C."/>
            <person name="Riley R."/>
            <person name="Ohm R."/>
            <person name="Sun H."/>
            <person name="Tunlid A."/>
            <person name="Henrissat B."/>
            <person name="Grigoriev I.V."/>
            <person name="Hibbett D.S."/>
            <person name="Martin F."/>
        </authorList>
    </citation>
    <scope>NUCLEOTIDE SEQUENCE [LARGE SCALE GENOMIC DNA]</scope>
    <source>
        <strain evidence="1 2">Koide BX008</strain>
    </source>
</reference>
<gene>
    <name evidence="1" type="ORF">M378DRAFT_163457</name>
</gene>
<protein>
    <submittedName>
        <fullName evidence="1">Uncharacterized protein</fullName>
    </submittedName>
</protein>
<evidence type="ECO:0000313" key="2">
    <source>
        <dbReference type="Proteomes" id="UP000054549"/>
    </source>
</evidence>
<dbReference type="HOGENOM" id="CLU_3086737_0_0_1"/>
<dbReference type="EMBL" id="KN818251">
    <property type="protein sequence ID" value="KIL64217.1"/>
    <property type="molecule type" value="Genomic_DNA"/>
</dbReference>
<organism evidence="1 2">
    <name type="scientific">Amanita muscaria (strain Koide BX008)</name>
    <dbReference type="NCBI Taxonomy" id="946122"/>
    <lineage>
        <taxon>Eukaryota</taxon>
        <taxon>Fungi</taxon>
        <taxon>Dikarya</taxon>
        <taxon>Basidiomycota</taxon>
        <taxon>Agaricomycotina</taxon>
        <taxon>Agaricomycetes</taxon>
        <taxon>Agaricomycetidae</taxon>
        <taxon>Agaricales</taxon>
        <taxon>Pluteineae</taxon>
        <taxon>Amanitaceae</taxon>
        <taxon>Amanita</taxon>
    </lineage>
</organism>
<accession>A0A0C2WRB8</accession>
<keyword evidence="2" id="KW-1185">Reference proteome</keyword>
<name>A0A0C2WRB8_AMAMK</name>
<dbReference type="AlphaFoldDB" id="A0A0C2WRB8"/>
<sequence length="52" mass="5574">MEVCMVYVAAAIEARWYGSRAGGGGVAALLTSLMDTVADGQLQAVVLWRMKR</sequence>